<keyword evidence="1" id="KW-0175">Coiled coil</keyword>
<dbReference type="EMBL" id="JAVRRL010000096">
    <property type="protein sequence ID" value="KAK5108072.1"/>
    <property type="molecule type" value="Genomic_DNA"/>
</dbReference>
<evidence type="ECO:0000256" key="2">
    <source>
        <dbReference type="SAM" id="MobiDB-lite"/>
    </source>
</evidence>
<feature type="compositionally biased region" description="Basic and acidic residues" evidence="2">
    <location>
        <begin position="44"/>
        <end position="54"/>
    </location>
</feature>
<feature type="region of interest" description="Disordered" evidence="2">
    <location>
        <begin position="34"/>
        <end position="76"/>
    </location>
</feature>
<protein>
    <submittedName>
        <fullName evidence="3">Uncharacterized protein</fullName>
    </submittedName>
</protein>
<feature type="compositionally biased region" description="Polar residues" evidence="2">
    <location>
        <begin position="60"/>
        <end position="71"/>
    </location>
</feature>
<feature type="coiled-coil region" evidence="1">
    <location>
        <begin position="225"/>
        <end position="310"/>
    </location>
</feature>
<organism evidence="3 4">
    <name type="scientific">Meristemomyces frigidus</name>
    <dbReference type="NCBI Taxonomy" id="1508187"/>
    <lineage>
        <taxon>Eukaryota</taxon>
        <taxon>Fungi</taxon>
        <taxon>Dikarya</taxon>
        <taxon>Ascomycota</taxon>
        <taxon>Pezizomycotina</taxon>
        <taxon>Dothideomycetes</taxon>
        <taxon>Dothideomycetidae</taxon>
        <taxon>Mycosphaerellales</taxon>
        <taxon>Teratosphaeriaceae</taxon>
        <taxon>Meristemomyces</taxon>
    </lineage>
</organism>
<gene>
    <name evidence="3" type="ORF">LTR62_008789</name>
</gene>
<evidence type="ECO:0000313" key="3">
    <source>
        <dbReference type="EMBL" id="KAK5108072.1"/>
    </source>
</evidence>
<dbReference type="AlphaFoldDB" id="A0AAN7TAI0"/>
<accession>A0AAN7TAI0</accession>
<comment type="caution">
    <text evidence="3">The sequence shown here is derived from an EMBL/GenBank/DDBJ whole genome shotgun (WGS) entry which is preliminary data.</text>
</comment>
<sequence length="479" mass="53734">MCFIHLEDCFEARAFGNDAEISIHNVFMGDGKELSRGAMSPKRKAAEQHEDPPTKKLKSTNETNQENNAADDSNALRLENEAIRKVVVQQTAKIKELNADQLEKQAENANLRVTIDERNEKIELLESEHKEWRSKRRENVVSAIADSETAMRRRYEKRLQNQKNEFDARLQDQTDKVKAVLQKKDDVHAKKVADMVAKQAAALQAKEEAAAEKHESNKQLCVDKVIAAKKKATEAMAENKAIKEQYGKLEKQLKREHAELIKQTKAKQKEEIVKQKPEHSQLIKQKNSELKNMTAALKKVNEELLASKKDAKTVDDTTVQLKEHKQALQSIINDKDEIISAQQLSLKTWQLDMTNKTKIHEAEILDLHKQLVTGGQRWQVQLGIAKQTALDLVDEKRRNLMLVGMSSSRDERIKGLTAELEEVKTGLAGARELGGAVDRGGVGEEHEVLPTDVESPCAGECEGDLAGAEGGLITTEVIE</sequence>
<evidence type="ECO:0000256" key="1">
    <source>
        <dbReference type="SAM" id="Coils"/>
    </source>
</evidence>
<feature type="coiled-coil region" evidence="1">
    <location>
        <begin position="92"/>
        <end position="176"/>
    </location>
</feature>
<name>A0AAN7TAI0_9PEZI</name>
<dbReference type="Proteomes" id="UP001310890">
    <property type="component" value="Unassembled WGS sequence"/>
</dbReference>
<reference evidence="3" key="1">
    <citation type="submission" date="2023-08" db="EMBL/GenBank/DDBJ databases">
        <title>Black Yeasts Isolated from many extreme environments.</title>
        <authorList>
            <person name="Coleine C."/>
            <person name="Stajich J.E."/>
            <person name="Selbmann L."/>
        </authorList>
    </citation>
    <scope>NUCLEOTIDE SEQUENCE</scope>
    <source>
        <strain evidence="3">CCFEE 5401</strain>
    </source>
</reference>
<proteinExistence type="predicted"/>
<evidence type="ECO:0000313" key="4">
    <source>
        <dbReference type="Proteomes" id="UP001310890"/>
    </source>
</evidence>